<dbReference type="SUPFAM" id="SSF57716">
    <property type="entry name" value="Glucocorticoid receptor-like (DNA-binding domain)"/>
    <property type="match status" value="1"/>
</dbReference>
<evidence type="ECO:0000256" key="12">
    <source>
        <dbReference type="ARBA" id="ARBA00023242"/>
    </source>
</evidence>
<evidence type="ECO:0000256" key="14">
    <source>
        <dbReference type="ARBA" id="ARBA00023295"/>
    </source>
</evidence>
<dbReference type="Gene3D" id="3.20.190.10">
    <property type="entry name" value="MutM-like, N-terminal"/>
    <property type="match status" value="1"/>
</dbReference>
<evidence type="ECO:0000313" key="25">
    <source>
        <dbReference type="Proteomes" id="UP000261640"/>
    </source>
</evidence>
<evidence type="ECO:0000256" key="6">
    <source>
        <dbReference type="ARBA" id="ARBA00022763"/>
    </source>
</evidence>
<evidence type="ECO:0000256" key="2">
    <source>
        <dbReference type="ARBA" id="ARBA00004286"/>
    </source>
</evidence>
<dbReference type="SUPFAM" id="SSF81624">
    <property type="entry name" value="N-terminal domain of MutM-like DNA repair proteins"/>
    <property type="match status" value="1"/>
</dbReference>
<keyword evidence="12" id="KW-0539">Nucleus</keyword>
<feature type="region of interest" description="Disordered" evidence="22">
    <location>
        <begin position="289"/>
        <end position="328"/>
    </location>
</feature>
<proteinExistence type="predicted"/>
<evidence type="ECO:0000256" key="5">
    <source>
        <dbReference type="ARBA" id="ARBA00022490"/>
    </source>
</evidence>
<dbReference type="InParanoid" id="A0A7N8XQD0"/>
<protein>
    <recommendedName>
        <fullName evidence="16">Endonuclease 8-like 1</fullName>
    </recommendedName>
    <alternativeName>
        <fullName evidence="19">DNA glycosylase/AP lyase Neil1</fullName>
    </alternativeName>
    <alternativeName>
        <fullName evidence="17">DNA-(apurinic or apyrimidinic site) lyase Neil1</fullName>
    </alternativeName>
    <alternativeName>
        <fullName evidence="21">Endonuclease VIII-like 1</fullName>
    </alternativeName>
    <alternativeName>
        <fullName evidence="18">Nei homolog 1</fullName>
    </alternativeName>
    <alternativeName>
        <fullName evidence="20">Nei-like protein 1</fullName>
    </alternativeName>
</protein>
<keyword evidence="7" id="KW-0378">Hydrolase</keyword>
<comment type="subcellular location">
    <subcellularLocation>
        <location evidence="2">Chromosome</location>
    </subcellularLocation>
    <subcellularLocation>
        <location evidence="3">Cytoplasm</location>
        <location evidence="3">Cytoskeleton</location>
        <location evidence="3">Microtubule organizing center</location>
        <location evidence="3">Centrosome</location>
    </subcellularLocation>
    <subcellularLocation>
        <location evidence="1">Nucleus</location>
    </subcellularLocation>
</comment>
<evidence type="ECO:0000256" key="3">
    <source>
        <dbReference type="ARBA" id="ARBA00004300"/>
    </source>
</evidence>
<evidence type="ECO:0000256" key="8">
    <source>
        <dbReference type="ARBA" id="ARBA00023125"/>
    </source>
</evidence>
<evidence type="ECO:0000256" key="15">
    <source>
        <dbReference type="ARBA" id="ARBA00055258"/>
    </source>
</evidence>
<dbReference type="GO" id="GO:0016829">
    <property type="term" value="F:lyase activity"/>
    <property type="evidence" value="ECO:0007669"/>
    <property type="project" value="UniProtKB-KW"/>
</dbReference>
<feature type="region of interest" description="Disordered" evidence="22">
    <location>
        <begin position="342"/>
        <end position="398"/>
    </location>
</feature>
<keyword evidence="10" id="KW-0206">Cytoskeleton</keyword>
<feature type="domain" description="Formamidopyrimidine-DNA glycosylase catalytic" evidence="23">
    <location>
        <begin position="2"/>
        <end position="128"/>
    </location>
</feature>
<evidence type="ECO:0000256" key="7">
    <source>
        <dbReference type="ARBA" id="ARBA00022801"/>
    </source>
</evidence>
<sequence>MPEGPELHLASLYVNRMCDGVVFAGPVRKSEVSKNPDVPFTCEAYRITATSRGKEVKLTLTPIKSDDSKQTVKAGQADQPVDIVFHFGMSGYFRFTPEDELHKHAHLLFYSKEKPCRVLSFVDTRRFGSWHPNVSWQPNRGPCIMFEYKSFRENVLSHLSDRAFDGPICEVLLNQKYFNGIGNYLRAEILFRLNIPPFVQARTLLEGLESEDVFENERSTTGMKTSDKAKKKGGKPDLLRLCHTVPLEVVNLGGKVYDPETADYSGFETWLQCYSVDGMKSIQDHKGRTIWFKGHPGPMVPKGSRSPKAKKRSKKEEDNDYTDKKKVAQSCSETTIKKRIKQETVTKTPKNYKDPRPKEIGSKRGKTEKAGEVSTPQKEKKSTARRRKSSSAEPLEGELVIFFQSEPSFFSC</sequence>
<dbReference type="FunFam" id="1.10.8.50:FF:000007">
    <property type="entry name" value="endonuclease 8-like 1 isoform X1"/>
    <property type="match status" value="1"/>
</dbReference>
<dbReference type="GO" id="GO:0005694">
    <property type="term" value="C:chromosome"/>
    <property type="evidence" value="ECO:0007669"/>
    <property type="project" value="UniProtKB-SubCell"/>
</dbReference>
<evidence type="ECO:0000256" key="13">
    <source>
        <dbReference type="ARBA" id="ARBA00023268"/>
    </source>
</evidence>
<feature type="compositionally biased region" description="Basic and acidic residues" evidence="22">
    <location>
        <begin position="314"/>
        <end position="326"/>
    </location>
</feature>
<dbReference type="PANTHER" id="PTHR22993:SF27">
    <property type="entry name" value="ENDONUCLEASE 8-LIKE 1"/>
    <property type="match status" value="1"/>
</dbReference>
<evidence type="ECO:0000256" key="22">
    <source>
        <dbReference type="SAM" id="MobiDB-lite"/>
    </source>
</evidence>
<dbReference type="Pfam" id="PF01149">
    <property type="entry name" value="Fapy_DNA_glyco"/>
    <property type="match status" value="1"/>
</dbReference>
<dbReference type="CDD" id="cd08967">
    <property type="entry name" value="MeNeil1_N"/>
    <property type="match status" value="1"/>
</dbReference>
<evidence type="ECO:0000256" key="20">
    <source>
        <dbReference type="ARBA" id="ARBA00082920"/>
    </source>
</evidence>
<reference evidence="24" key="1">
    <citation type="submission" date="2025-08" db="UniProtKB">
        <authorList>
            <consortium name="Ensembl"/>
        </authorList>
    </citation>
    <scope>IDENTIFICATION</scope>
</reference>
<dbReference type="GeneTree" id="ENSGT00940000153230"/>
<evidence type="ECO:0000256" key="9">
    <source>
        <dbReference type="ARBA" id="ARBA00023204"/>
    </source>
</evidence>
<keyword evidence="4" id="KW-0158">Chromosome</keyword>
<keyword evidence="25" id="KW-1185">Reference proteome</keyword>
<dbReference type="FunCoup" id="A0A7N8XQD0">
    <property type="interactions" value="170"/>
</dbReference>
<keyword evidence="11" id="KW-0456">Lyase</keyword>
<evidence type="ECO:0000256" key="10">
    <source>
        <dbReference type="ARBA" id="ARBA00023212"/>
    </source>
</evidence>
<dbReference type="GO" id="GO:0019104">
    <property type="term" value="F:DNA N-glycosylase activity"/>
    <property type="evidence" value="ECO:0007669"/>
    <property type="project" value="InterPro"/>
</dbReference>
<dbReference type="SMART" id="SM00898">
    <property type="entry name" value="Fapy_DNA_glyco"/>
    <property type="match status" value="1"/>
</dbReference>
<dbReference type="SUPFAM" id="SSF46946">
    <property type="entry name" value="S13-like H2TH domain"/>
    <property type="match status" value="1"/>
</dbReference>
<evidence type="ECO:0000256" key="17">
    <source>
        <dbReference type="ARBA" id="ARBA00076846"/>
    </source>
</evidence>
<keyword evidence="14" id="KW-0326">Glycosidase</keyword>
<dbReference type="GO" id="GO:0003906">
    <property type="term" value="F:DNA-(apurinic or apyrimidinic site) endonuclease activity"/>
    <property type="evidence" value="ECO:0007669"/>
    <property type="project" value="InterPro"/>
</dbReference>
<dbReference type="PROSITE" id="PS51068">
    <property type="entry name" value="FPG_CAT"/>
    <property type="match status" value="1"/>
</dbReference>
<keyword evidence="5" id="KW-0963">Cytoplasm</keyword>
<dbReference type="FunFam" id="3.20.190.10:FF:000003">
    <property type="entry name" value="endonuclease 8-like 1 isoform X1"/>
    <property type="match status" value="1"/>
</dbReference>
<dbReference type="GO" id="GO:0006284">
    <property type="term" value="P:base-excision repair"/>
    <property type="evidence" value="ECO:0007669"/>
    <property type="project" value="InterPro"/>
</dbReference>
<dbReference type="InterPro" id="IPR015371">
    <property type="entry name" value="Endonuclease-VIII_DNA-bd"/>
</dbReference>
<dbReference type="Pfam" id="PF09292">
    <property type="entry name" value="Neil1-DNA_bind"/>
    <property type="match status" value="1"/>
</dbReference>
<evidence type="ECO:0000256" key="18">
    <source>
        <dbReference type="ARBA" id="ARBA00079367"/>
    </source>
</evidence>
<dbReference type="InterPro" id="IPR035937">
    <property type="entry name" value="FPG_N"/>
</dbReference>
<dbReference type="Proteomes" id="UP000261640">
    <property type="component" value="Unplaced"/>
</dbReference>
<feature type="compositionally biased region" description="Basic and acidic residues" evidence="22">
    <location>
        <begin position="351"/>
        <end position="382"/>
    </location>
</feature>
<dbReference type="GO" id="GO:0003677">
    <property type="term" value="F:DNA binding"/>
    <property type="evidence" value="ECO:0007669"/>
    <property type="project" value="UniProtKB-KW"/>
</dbReference>
<evidence type="ECO:0000256" key="1">
    <source>
        <dbReference type="ARBA" id="ARBA00004123"/>
    </source>
</evidence>
<dbReference type="PANTHER" id="PTHR22993">
    <property type="entry name" value="FORMAMIDOPYRIMIDINE-DNA GLYCOSYLASE"/>
    <property type="match status" value="1"/>
</dbReference>
<evidence type="ECO:0000256" key="11">
    <source>
        <dbReference type="ARBA" id="ARBA00023239"/>
    </source>
</evidence>
<comment type="function">
    <text evidence="15">Involved in base excision repair of DNA damaged by oxidation or by mutagenic agents. Acts as a DNA glycosylase that recognizes and removes damaged bases. Has a preference for oxidized pyrimidines, such as thymine glycol, formamidopyrimidine (Fapy) and 5-hydroxyuracil. Has marginal activity towards 8-oxoguanine. Has AP (apurinic/apyrimidinic) lyase activity and introduces nicks in the DNA strand. Cleaves the DNA backbone by beta-delta elimination to generate a single-strand break at the site of the removed base with both 3'- and 5'-phosphates. Has DNA glycosylase/lyase activity towards mismatched uracil and thymine, in particular in U:C and T:C mismatches. Specifically binds 5-hydroxymethylcytosine (5hmC), suggesting that it acts as a specific reader of 5hmC.</text>
</comment>
<evidence type="ECO:0000256" key="19">
    <source>
        <dbReference type="ARBA" id="ARBA00081872"/>
    </source>
</evidence>
<accession>A0A7N8XQD0</accession>
<evidence type="ECO:0000256" key="4">
    <source>
        <dbReference type="ARBA" id="ARBA00022454"/>
    </source>
</evidence>
<dbReference type="Ensembl" id="ENSMAMT00000052169.1">
    <property type="protein sequence ID" value="ENSMAMP00000054446.1"/>
    <property type="gene ID" value="ENSMAMG00000007164.2"/>
</dbReference>
<evidence type="ECO:0000259" key="23">
    <source>
        <dbReference type="PROSITE" id="PS51068"/>
    </source>
</evidence>
<dbReference type="GO" id="GO:0008270">
    <property type="term" value="F:zinc ion binding"/>
    <property type="evidence" value="ECO:0007669"/>
    <property type="project" value="InterPro"/>
</dbReference>
<reference evidence="24" key="2">
    <citation type="submission" date="2025-09" db="UniProtKB">
        <authorList>
            <consortium name="Ensembl"/>
        </authorList>
    </citation>
    <scope>IDENTIFICATION</scope>
</reference>
<keyword evidence="9" id="KW-0234">DNA repair</keyword>
<evidence type="ECO:0000313" key="24">
    <source>
        <dbReference type="Ensembl" id="ENSMAMP00000054446.1"/>
    </source>
</evidence>
<evidence type="ECO:0000256" key="21">
    <source>
        <dbReference type="ARBA" id="ARBA00083344"/>
    </source>
</evidence>
<dbReference type="AlphaFoldDB" id="A0A7N8XQD0"/>
<dbReference type="InterPro" id="IPR012319">
    <property type="entry name" value="FPG_cat"/>
</dbReference>
<dbReference type="Gene3D" id="1.10.8.50">
    <property type="match status" value="1"/>
</dbReference>
<dbReference type="GO" id="GO:0005813">
    <property type="term" value="C:centrosome"/>
    <property type="evidence" value="ECO:0007669"/>
    <property type="project" value="UniProtKB-SubCell"/>
</dbReference>
<evidence type="ECO:0000256" key="16">
    <source>
        <dbReference type="ARBA" id="ARBA00073169"/>
    </source>
</evidence>
<name>A0A7N8XQD0_9TELE</name>
<organism evidence="24 25">
    <name type="scientific">Mastacembelus armatus</name>
    <name type="common">zig-zag eel</name>
    <dbReference type="NCBI Taxonomy" id="205130"/>
    <lineage>
        <taxon>Eukaryota</taxon>
        <taxon>Metazoa</taxon>
        <taxon>Chordata</taxon>
        <taxon>Craniata</taxon>
        <taxon>Vertebrata</taxon>
        <taxon>Euteleostomi</taxon>
        <taxon>Actinopterygii</taxon>
        <taxon>Neopterygii</taxon>
        <taxon>Teleostei</taxon>
        <taxon>Neoteleostei</taxon>
        <taxon>Acanthomorphata</taxon>
        <taxon>Anabantaria</taxon>
        <taxon>Synbranchiformes</taxon>
        <taxon>Mastacembelidae</taxon>
        <taxon>Mastacembelus</taxon>
    </lineage>
</organism>
<dbReference type="GO" id="GO:0005634">
    <property type="term" value="C:nucleus"/>
    <property type="evidence" value="ECO:0007669"/>
    <property type="project" value="UniProtKB-SubCell"/>
</dbReference>
<dbReference type="InterPro" id="IPR010979">
    <property type="entry name" value="Ribosomal_uS13-like_H2TH"/>
</dbReference>
<keyword evidence="13" id="KW-0511">Multifunctional enzyme</keyword>
<keyword evidence="8" id="KW-0238">DNA-binding</keyword>
<keyword evidence="6" id="KW-0227">DNA damage</keyword>